<dbReference type="CDD" id="cd00093">
    <property type="entry name" value="HTH_XRE"/>
    <property type="match status" value="1"/>
</dbReference>
<dbReference type="Proteomes" id="UP000655410">
    <property type="component" value="Unassembled WGS sequence"/>
</dbReference>
<comment type="caution">
    <text evidence="2">The sequence shown here is derived from an EMBL/GenBank/DDBJ whole genome shotgun (WGS) entry which is preliminary data.</text>
</comment>
<evidence type="ECO:0000313" key="2">
    <source>
        <dbReference type="EMBL" id="GGO91963.1"/>
    </source>
</evidence>
<dbReference type="SUPFAM" id="SSF47413">
    <property type="entry name" value="lambda repressor-like DNA-binding domains"/>
    <property type="match status" value="1"/>
</dbReference>
<dbReference type="PANTHER" id="PTHR47691">
    <property type="entry name" value="REGULATOR-RELATED"/>
    <property type="match status" value="1"/>
</dbReference>
<organism evidence="2 3">
    <name type="scientific">Nocardioides phosphati</name>
    <dbReference type="NCBI Taxonomy" id="1867775"/>
    <lineage>
        <taxon>Bacteria</taxon>
        <taxon>Bacillati</taxon>
        <taxon>Actinomycetota</taxon>
        <taxon>Actinomycetes</taxon>
        <taxon>Propionibacteriales</taxon>
        <taxon>Nocardioidaceae</taxon>
        <taxon>Nocardioides</taxon>
    </lineage>
</organism>
<dbReference type="Gene3D" id="1.10.260.40">
    <property type="entry name" value="lambda repressor-like DNA-binding domains"/>
    <property type="match status" value="1"/>
</dbReference>
<dbReference type="InterPro" id="IPR001387">
    <property type="entry name" value="Cro/C1-type_HTH"/>
</dbReference>
<evidence type="ECO:0000259" key="1">
    <source>
        <dbReference type="PROSITE" id="PS50943"/>
    </source>
</evidence>
<gene>
    <name evidence="2" type="ORF">GCM10011584_27280</name>
</gene>
<dbReference type="PROSITE" id="PS50943">
    <property type="entry name" value="HTH_CROC1"/>
    <property type="match status" value="1"/>
</dbReference>
<dbReference type="InterPro" id="IPR010982">
    <property type="entry name" value="Lambda_DNA-bd_dom_sf"/>
</dbReference>
<keyword evidence="3" id="KW-1185">Reference proteome</keyword>
<dbReference type="RefSeq" id="WP_188784557.1">
    <property type="nucleotide sequence ID" value="NZ_BMNI01000007.1"/>
</dbReference>
<dbReference type="SUPFAM" id="SSF48452">
    <property type="entry name" value="TPR-like"/>
    <property type="match status" value="1"/>
</dbReference>
<reference evidence="3" key="1">
    <citation type="journal article" date="2019" name="Int. J. Syst. Evol. Microbiol.">
        <title>The Global Catalogue of Microorganisms (GCM) 10K type strain sequencing project: providing services to taxonomists for standard genome sequencing and annotation.</title>
        <authorList>
            <consortium name="The Broad Institute Genomics Platform"/>
            <consortium name="The Broad Institute Genome Sequencing Center for Infectious Disease"/>
            <person name="Wu L."/>
            <person name="Ma J."/>
        </authorList>
    </citation>
    <scope>NUCLEOTIDE SEQUENCE [LARGE SCALE GENOMIC DNA]</scope>
    <source>
        <strain evidence="3">CGMCC 4.7371</strain>
    </source>
</reference>
<dbReference type="SMART" id="SM00530">
    <property type="entry name" value="HTH_XRE"/>
    <property type="match status" value="1"/>
</dbReference>
<dbReference type="Pfam" id="PF13560">
    <property type="entry name" value="HTH_31"/>
    <property type="match status" value="1"/>
</dbReference>
<evidence type="ECO:0000313" key="3">
    <source>
        <dbReference type="Proteomes" id="UP000655410"/>
    </source>
</evidence>
<proteinExistence type="predicted"/>
<accession>A0ABQ2NBU9</accession>
<dbReference type="EMBL" id="BMNI01000007">
    <property type="protein sequence ID" value="GGO91963.1"/>
    <property type="molecule type" value="Genomic_DNA"/>
</dbReference>
<feature type="domain" description="HTH cro/C1-type" evidence="1">
    <location>
        <begin position="8"/>
        <end position="66"/>
    </location>
</feature>
<dbReference type="InterPro" id="IPR011990">
    <property type="entry name" value="TPR-like_helical_dom_sf"/>
</dbReference>
<dbReference type="PANTHER" id="PTHR47691:SF3">
    <property type="entry name" value="HTH-TYPE TRANSCRIPTIONAL REGULATOR RV0890C-RELATED"/>
    <property type="match status" value="1"/>
</dbReference>
<sequence length="419" mass="45153">MGSLGRTLRTLREDAHLTQEELAERSGLSARTISDIERGLRRRLYPDTAGRLAGALGLAGSASDEFSVLARGQAVEAPGELDLGYRHRFVTVHLERVEQVGRELGREDHWYAALDADAANVEVALRWAHEDSDAESVLRLSLGLWQYWQARGELARGRAWLERGLAGAVALPSTRLKALWALAWLAFEQGDDAYARECARLLSEAAAGTGDDTARRNAATVRGMVSLAGADASGALRELTEALSYAERLDQPWLVATSHLNLGLALVASNDPSTARASFNEALRRYEELGDERFRARCLGYLGLSALAEDQHGRAQSLYSQSLAAFVSLAEPKGTAEGLAGLAAVAATNGDPVRAATLGAAAERLRESYSGRALPLDARLVEARLEGVRSQTTVEAWASAWTRGRALRLEEAVTLALGE</sequence>
<protein>
    <recommendedName>
        <fullName evidence="1">HTH cro/C1-type domain-containing protein</fullName>
    </recommendedName>
</protein>
<dbReference type="Gene3D" id="1.25.40.10">
    <property type="entry name" value="Tetratricopeptide repeat domain"/>
    <property type="match status" value="1"/>
</dbReference>
<name>A0ABQ2NBU9_9ACTN</name>